<evidence type="ECO:0000256" key="4">
    <source>
        <dbReference type="ARBA" id="ARBA00022989"/>
    </source>
</evidence>
<protein>
    <submittedName>
        <fullName evidence="9">Probable DUR3 - Urea permease</fullName>
    </submittedName>
</protein>
<keyword evidence="10" id="KW-1185">Reference proteome</keyword>
<name>A0AAE8N8K0_9PEZI</name>
<gene>
    <name evidence="9" type="ORF">DNG_09726</name>
</gene>
<feature type="transmembrane region" description="Helical" evidence="8">
    <location>
        <begin position="300"/>
        <end position="327"/>
    </location>
</feature>
<dbReference type="Pfam" id="PF00474">
    <property type="entry name" value="SSF"/>
    <property type="match status" value="1"/>
</dbReference>
<feature type="transmembrane region" description="Helical" evidence="8">
    <location>
        <begin position="102"/>
        <end position="122"/>
    </location>
</feature>
<evidence type="ECO:0000256" key="5">
    <source>
        <dbReference type="ARBA" id="ARBA00023136"/>
    </source>
</evidence>
<evidence type="ECO:0000256" key="8">
    <source>
        <dbReference type="SAM" id="Phobius"/>
    </source>
</evidence>
<evidence type="ECO:0000256" key="1">
    <source>
        <dbReference type="ARBA" id="ARBA00004141"/>
    </source>
</evidence>
<organism evidence="9 10">
    <name type="scientific">Cephalotrichum gorgonifer</name>
    <dbReference type="NCBI Taxonomy" id="2041049"/>
    <lineage>
        <taxon>Eukaryota</taxon>
        <taxon>Fungi</taxon>
        <taxon>Dikarya</taxon>
        <taxon>Ascomycota</taxon>
        <taxon>Pezizomycotina</taxon>
        <taxon>Sordariomycetes</taxon>
        <taxon>Hypocreomycetidae</taxon>
        <taxon>Microascales</taxon>
        <taxon>Microascaceae</taxon>
        <taxon>Cephalotrichum</taxon>
    </lineage>
</organism>
<dbReference type="InterPro" id="IPR038377">
    <property type="entry name" value="Na/Glc_symporter_sf"/>
</dbReference>
<feature type="transmembrane region" description="Helical" evidence="8">
    <location>
        <begin position="578"/>
        <end position="596"/>
    </location>
</feature>
<feature type="compositionally biased region" description="Polar residues" evidence="7">
    <location>
        <begin position="656"/>
        <end position="667"/>
    </location>
</feature>
<feature type="transmembrane region" description="Helical" evidence="8">
    <location>
        <begin position="171"/>
        <end position="195"/>
    </location>
</feature>
<dbReference type="CDD" id="cd11476">
    <property type="entry name" value="SLC5sbd_DUR3"/>
    <property type="match status" value="1"/>
</dbReference>
<keyword evidence="4 8" id="KW-1133">Transmembrane helix</keyword>
<feature type="transmembrane region" description="Helical" evidence="8">
    <location>
        <begin position="411"/>
        <end position="433"/>
    </location>
</feature>
<evidence type="ECO:0000313" key="10">
    <source>
        <dbReference type="Proteomes" id="UP001187682"/>
    </source>
</evidence>
<dbReference type="InterPro" id="IPR001734">
    <property type="entry name" value="Na/solute_symporter"/>
</dbReference>
<reference evidence="9" key="1">
    <citation type="submission" date="2018-03" db="EMBL/GenBank/DDBJ databases">
        <authorList>
            <person name="Guldener U."/>
        </authorList>
    </citation>
    <scope>NUCLEOTIDE SEQUENCE</scope>
</reference>
<evidence type="ECO:0000256" key="6">
    <source>
        <dbReference type="RuleBase" id="RU362091"/>
    </source>
</evidence>
<feature type="transmembrane region" description="Helical" evidence="8">
    <location>
        <begin position="365"/>
        <end position="390"/>
    </location>
</feature>
<dbReference type="PANTHER" id="PTHR46154">
    <property type="match status" value="1"/>
</dbReference>
<keyword evidence="3 8" id="KW-0812">Transmembrane</keyword>
<feature type="transmembrane region" description="Helical" evidence="8">
    <location>
        <begin position="143"/>
        <end position="165"/>
    </location>
</feature>
<dbReference type="Gene3D" id="1.20.1730.10">
    <property type="entry name" value="Sodium/glucose cotransporter"/>
    <property type="match status" value="1"/>
</dbReference>
<feature type="transmembrane region" description="Helical" evidence="8">
    <location>
        <begin position="439"/>
        <end position="461"/>
    </location>
</feature>
<keyword evidence="5 8" id="KW-0472">Membrane</keyword>
<dbReference type="GO" id="GO:0015204">
    <property type="term" value="F:urea transmembrane transporter activity"/>
    <property type="evidence" value="ECO:0007669"/>
    <property type="project" value="InterPro"/>
</dbReference>
<feature type="region of interest" description="Disordered" evidence="7">
    <location>
        <begin position="656"/>
        <end position="678"/>
    </location>
</feature>
<comment type="similarity">
    <text evidence="2 6">Belongs to the sodium:solute symporter (SSF) (TC 2.A.21) family.</text>
</comment>
<comment type="subcellular location">
    <subcellularLocation>
        <location evidence="1">Membrane</location>
        <topology evidence="1">Multi-pass membrane protein</topology>
    </subcellularLocation>
</comment>
<dbReference type="PANTHER" id="PTHR46154:SF1">
    <property type="entry name" value="ACTIVE TRANSPORTER, PUTATIVE (AFU_ORTHOLOGUE AFUA_1G17570)-RELATED"/>
    <property type="match status" value="1"/>
</dbReference>
<feature type="transmembrane region" description="Helical" evidence="8">
    <location>
        <begin position="23"/>
        <end position="46"/>
    </location>
</feature>
<accession>A0AAE8N8K0</accession>
<dbReference type="GO" id="GO:0005886">
    <property type="term" value="C:plasma membrane"/>
    <property type="evidence" value="ECO:0007669"/>
    <property type="project" value="TreeGrafter"/>
</dbReference>
<dbReference type="AlphaFoldDB" id="A0AAE8N8K0"/>
<evidence type="ECO:0000256" key="7">
    <source>
        <dbReference type="SAM" id="MobiDB-lite"/>
    </source>
</evidence>
<dbReference type="PROSITE" id="PS50283">
    <property type="entry name" value="NA_SOLUT_SYMP_3"/>
    <property type="match status" value="1"/>
</dbReference>
<feature type="transmembrane region" description="Helical" evidence="8">
    <location>
        <begin position="66"/>
        <end position="82"/>
    </location>
</feature>
<feature type="transmembrane region" description="Helical" evidence="8">
    <location>
        <begin position="608"/>
        <end position="631"/>
    </location>
</feature>
<evidence type="ECO:0000256" key="2">
    <source>
        <dbReference type="ARBA" id="ARBA00006434"/>
    </source>
</evidence>
<comment type="caution">
    <text evidence="9">The sequence shown here is derived from an EMBL/GenBank/DDBJ whole genome shotgun (WGS) entry which is preliminary data.</text>
</comment>
<feature type="transmembrane region" description="Helical" evidence="8">
    <location>
        <begin position="507"/>
        <end position="527"/>
    </location>
</feature>
<proteinExistence type="inferred from homology"/>
<feature type="transmembrane region" description="Helical" evidence="8">
    <location>
        <begin position="207"/>
        <end position="226"/>
    </location>
</feature>
<evidence type="ECO:0000256" key="3">
    <source>
        <dbReference type="ARBA" id="ARBA00022692"/>
    </source>
</evidence>
<dbReference type="InterPro" id="IPR031155">
    <property type="entry name" value="DUR"/>
</dbReference>
<dbReference type="EMBL" id="ONZQ02000018">
    <property type="protein sequence ID" value="SPO07032.1"/>
    <property type="molecule type" value="Genomic_DNA"/>
</dbReference>
<sequence length="678" mass="72663">MAGGGAASETAAAAVPPSLPQGAAYAVVVGVGLVLALIMMGITRILKKTVGEDNRKTEMFMTANRTINTGLTSSAVISSWLWSTAMLGSTLVGYNFGVAGPFWFAAGCSPMIVFFSVLGIACKMRVPSAHTLLEIIRIRYGTVGHIVWIVLCLINNIIAVANMLLGASAAISAVSGMHVVAATFLLPVGVIMYTFVGGIKATFLTDYFHTFVITIIICFFTVKAFVTEEISSPAHLYDLLVAAGEAHPVDGNHNGSYLTMASHGGILFGIIHILANFGLVIMDTGFFVKAFSATPQAVVPGYIVGGIAYFAIPWCLGTLMSSIALGLENSPVFPTYPRRMSPTEVSNGLVLPYAAIAIAGKGGAAAILIITFMAVTSTLSAQVIAVSSIISFDIYRQYVNKSATDRDVIKWSHIGVIFFGLFSACFSTILHYGKVDLGWTLYMLGVLTCPGIFPTTFAILWKKQSTAAAVASPILGMLTGLGVWLGTAYHFYGEVSVASTGQAVPCTWGTAASAISPAVYSIIISLAKPANFDWADFRKEDLALKDQSDKDESASNSADEGRSSYEANKAHLKRWGRIASIWSLATFLGHWVLWPLPMYAAKYVFEKGFYVAWLVIAIIWLWGTMFVTGFYPIIDGWKQIWEVYQLLRKGGPSQQTIEATRENSSSAGEIPVEGEKGS</sequence>
<feature type="transmembrane region" description="Helical" evidence="8">
    <location>
        <begin position="468"/>
        <end position="487"/>
    </location>
</feature>
<feature type="transmembrane region" description="Helical" evidence="8">
    <location>
        <begin position="266"/>
        <end position="288"/>
    </location>
</feature>
<dbReference type="Proteomes" id="UP001187682">
    <property type="component" value="Unassembled WGS sequence"/>
</dbReference>
<evidence type="ECO:0000313" key="9">
    <source>
        <dbReference type="EMBL" id="SPO07032.1"/>
    </source>
</evidence>